<evidence type="ECO:0000313" key="2">
    <source>
        <dbReference type="Proteomes" id="UP001150581"/>
    </source>
</evidence>
<gene>
    <name evidence="1" type="ORF">LPJ66_011157</name>
</gene>
<name>A0ACC1I239_9FUNG</name>
<protein>
    <submittedName>
        <fullName evidence="1">Uncharacterized protein</fullName>
    </submittedName>
</protein>
<feature type="non-terminal residue" evidence="1">
    <location>
        <position position="111"/>
    </location>
</feature>
<keyword evidence="2" id="KW-1185">Reference proteome</keyword>
<dbReference type="Proteomes" id="UP001150581">
    <property type="component" value="Unassembled WGS sequence"/>
</dbReference>
<organism evidence="1 2">
    <name type="scientific">Kickxella alabastrina</name>
    <dbReference type="NCBI Taxonomy" id="61397"/>
    <lineage>
        <taxon>Eukaryota</taxon>
        <taxon>Fungi</taxon>
        <taxon>Fungi incertae sedis</taxon>
        <taxon>Zoopagomycota</taxon>
        <taxon>Kickxellomycotina</taxon>
        <taxon>Kickxellomycetes</taxon>
        <taxon>Kickxellales</taxon>
        <taxon>Kickxellaceae</taxon>
        <taxon>Kickxella</taxon>
    </lineage>
</organism>
<proteinExistence type="predicted"/>
<sequence>MSRSGSTSQVSPKEPAAHDLQPAREPPVYECKPGEHPLQFAWTFWFMHRPPGQKIDDYEAAMIRIATFASVESFWAVYSHMKRPDKVPTITDYHMFRSGVRPVWEDSTNMH</sequence>
<accession>A0ACC1I239</accession>
<comment type="caution">
    <text evidence="1">The sequence shown here is derived from an EMBL/GenBank/DDBJ whole genome shotgun (WGS) entry which is preliminary data.</text>
</comment>
<evidence type="ECO:0000313" key="1">
    <source>
        <dbReference type="EMBL" id="KAJ1882414.1"/>
    </source>
</evidence>
<reference evidence="1" key="1">
    <citation type="submission" date="2022-07" db="EMBL/GenBank/DDBJ databases">
        <title>Phylogenomic reconstructions and comparative analyses of Kickxellomycotina fungi.</title>
        <authorList>
            <person name="Reynolds N.K."/>
            <person name="Stajich J.E."/>
            <person name="Barry K."/>
            <person name="Grigoriev I.V."/>
            <person name="Crous P."/>
            <person name="Smith M.E."/>
        </authorList>
    </citation>
    <scope>NUCLEOTIDE SEQUENCE</scope>
    <source>
        <strain evidence="1">Benny 63K</strain>
    </source>
</reference>
<dbReference type="EMBL" id="JANBPG010003239">
    <property type="protein sequence ID" value="KAJ1882414.1"/>
    <property type="molecule type" value="Genomic_DNA"/>
</dbReference>